<evidence type="ECO:0000313" key="12">
    <source>
        <dbReference type="EMBL" id="MUG71103.1"/>
    </source>
</evidence>
<comment type="similarity">
    <text evidence="2 10">Belongs to the ABC-3 integral membrane protein family.</text>
</comment>
<keyword evidence="3 10" id="KW-0813">Transport</keyword>
<feature type="transmembrane region" description="Helical" evidence="11">
    <location>
        <begin position="67"/>
        <end position="88"/>
    </location>
</feature>
<dbReference type="PANTHER" id="PTHR30477">
    <property type="entry name" value="ABC-TRANSPORTER METAL-BINDING PROTEIN"/>
    <property type="match status" value="1"/>
</dbReference>
<keyword evidence="4" id="KW-1003">Cell membrane</keyword>
<evidence type="ECO:0000256" key="6">
    <source>
        <dbReference type="ARBA" id="ARBA00022989"/>
    </source>
</evidence>
<keyword evidence="6 11" id="KW-1133">Transmembrane helix</keyword>
<organism evidence="12 13">
    <name type="scientific">Paenibacillus validus</name>
    <dbReference type="NCBI Taxonomy" id="44253"/>
    <lineage>
        <taxon>Bacteria</taxon>
        <taxon>Bacillati</taxon>
        <taxon>Bacillota</taxon>
        <taxon>Bacilli</taxon>
        <taxon>Bacillales</taxon>
        <taxon>Paenibacillaceae</taxon>
        <taxon>Paenibacillus</taxon>
    </lineage>
</organism>
<dbReference type="Proteomes" id="UP000450917">
    <property type="component" value="Unassembled WGS sequence"/>
</dbReference>
<comment type="function">
    <text evidence="8">This protein is probably a component of a manganese permease, a binding protein-dependent, ATP-driven transport system.</text>
</comment>
<evidence type="ECO:0000256" key="10">
    <source>
        <dbReference type="RuleBase" id="RU003943"/>
    </source>
</evidence>
<keyword evidence="13" id="KW-1185">Reference proteome</keyword>
<dbReference type="CDD" id="cd06550">
    <property type="entry name" value="TM_ABC_iron-siderophores_like"/>
    <property type="match status" value="1"/>
</dbReference>
<evidence type="ECO:0000256" key="7">
    <source>
        <dbReference type="ARBA" id="ARBA00023136"/>
    </source>
</evidence>
<feature type="transmembrane region" description="Helical" evidence="11">
    <location>
        <begin position="228"/>
        <end position="252"/>
    </location>
</feature>
<evidence type="ECO:0000256" key="5">
    <source>
        <dbReference type="ARBA" id="ARBA00022692"/>
    </source>
</evidence>
<dbReference type="FunFam" id="1.10.3470.10:FF:000003">
    <property type="entry name" value="Iron ABC transporter permease SitD"/>
    <property type="match status" value="1"/>
</dbReference>
<keyword evidence="7 11" id="KW-0472">Membrane</keyword>
<dbReference type="GO" id="GO:0010043">
    <property type="term" value="P:response to zinc ion"/>
    <property type="evidence" value="ECO:0007669"/>
    <property type="project" value="TreeGrafter"/>
</dbReference>
<feature type="transmembrane region" description="Helical" evidence="11">
    <location>
        <begin position="138"/>
        <end position="163"/>
    </location>
</feature>
<protein>
    <recommendedName>
        <fullName evidence="9">Manganese transport system membrane protein MntC</fullName>
    </recommendedName>
</protein>
<evidence type="ECO:0000256" key="1">
    <source>
        <dbReference type="ARBA" id="ARBA00004651"/>
    </source>
</evidence>
<proteinExistence type="inferred from homology"/>
<dbReference type="Gene3D" id="1.10.3470.10">
    <property type="entry name" value="ABC transporter involved in vitamin B12 uptake, BtuC"/>
    <property type="match status" value="1"/>
</dbReference>
<dbReference type="RefSeq" id="WP_155614611.1">
    <property type="nucleotide sequence ID" value="NZ_WNZX01000007.1"/>
</dbReference>
<evidence type="ECO:0000313" key="13">
    <source>
        <dbReference type="Proteomes" id="UP000450917"/>
    </source>
</evidence>
<dbReference type="EMBL" id="WNZX01000007">
    <property type="protein sequence ID" value="MUG71103.1"/>
    <property type="molecule type" value="Genomic_DNA"/>
</dbReference>
<dbReference type="PANTHER" id="PTHR30477:SF3">
    <property type="entry name" value="METAL TRANSPORT SYSTEM MEMBRANE PROTEIN CT_069-RELATED"/>
    <property type="match status" value="1"/>
</dbReference>
<dbReference type="GO" id="GO:0055085">
    <property type="term" value="P:transmembrane transport"/>
    <property type="evidence" value="ECO:0007669"/>
    <property type="project" value="InterPro"/>
</dbReference>
<feature type="transmembrane region" description="Helical" evidence="11">
    <location>
        <begin position="100"/>
        <end position="118"/>
    </location>
</feature>
<comment type="subcellular location">
    <subcellularLocation>
        <location evidence="1 10">Cell membrane</location>
        <topology evidence="1 10">Multi-pass membrane protein</topology>
    </subcellularLocation>
</comment>
<dbReference type="AlphaFoldDB" id="A0A7X2ZA13"/>
<dbReference type="Pfam" id="PF00950">
    <property type="entry name" value="ABC-3"/>
    <property type="match status" value="1"/>
</dbReference>
<evidence type="ECO:0000256" key="8">
    <source>
        <dbReference type="ARBA" id="ARBA00057828"/>
    </source>
</evidence>
<evidence type="ECO:0000256" key="3">
    <source>
        <dbReference type="ARBA" id="ARBA00022448"/>
    </source>
</evidence>
<sequence>MFAYLFDMLRDPNAQWILLGSMLLGLSSGVLGSFAYLRKQSLMGDALAHAALPGVCIAFMLTGSKSIFFFLIGAAAAGLIATFGIGYVTRHSRIKQDSALGIVLSVFFGVGIVLLTKIQHGGSGNQSGLDKFLFGQAASMVLSDVITMAVVALILVILCGLLFKEFKLLSFDPGFAKGIGLPVAALDQFMMFLIVVAVVVGIQAVGVVLMSALLITPAVSARYWTEKLGVMVVLSGIFGAISGFVGTLVSGLGSNLPTGPLSVLAATALFIVSVLFAPKRGLAAKVLERLAVKRTVLRDMQRQVQVQSVRQPAHGTREEGGL</sequence>
<dbReference type="GO" id="GO:0043190">
    <property type="term" value="C:ATP-binding cassette (ABC) transporter complex"/>
    <property type="evidence" value="ECO:0007669"/>
    <property type="project" value="InterPro"/>
</dbReference>
<gene>
    <name evidence="12" type="ORF">GNP93_10455</name>
</gene>
<feature type="transmembrane region" description="Helical" evidence="11">
    <location>
        <begin position="16"/>
        <end position="37"/>
    </location>
</feature>
<comment type="caution">
    <text evidence="12">The sequence shown here is derived from an EMBL/GenBank/DDBJ whole genome shotgun (WGS) entry which is preliminary data.</text>
</comment>
<feature type="transmembrane region" description="Helical" evidence="11">
    <location>
        <begin position="258"/>
        <end position="277"/>
    </location>
</feature>
<keyword evidence="5 10" id="KW-0812">Transmembrane</keyword>
<name>A0A7X2ZA13_9BACL</name>
<dbReference type="GO" id="GO:0071281">
    <property type="term" value="P:cellular response to iron ion"/>
    <property type="evidence" value="ECO:0007669"/>
    <property type="project" value="UniProtKB-ARBA"/>
</dbReference>
<reference evidence="12 13" key="1">
    <citation type="submission" date="2019-11" db="EMBL/GenBank/DDBJ databases">
        <title>Draft genome sequences of five Paenibacillus species of dairy origin.</title>
        <authorList>
            <person name="Olajide A.M."/>
            <person name="Chen S."/>
            <person name="Lapointe G."/>
        </authorList>
    </citation>
    <scope>NUCLEOTIDE SEQUENCE [LARGE SCALE GENOMIC DNA]</scope>
    <source>
        <strain evidence="12 13">2CS3</strain>
    </source>
</reference>
<dbReference type="InterPro" id="IPR037294">
    <property type="entry name" value="ABC_BtuC-like"/>
</dbReference>
<feature type="transmembrane region" description="Helical" evidence="11">
    <location>
        <begin position="192"/>
        <end position="216"/>
    </location>
</feature>
<dbReference type="InterPro" id="IPR001626">
    <property type="entry name" value="ABC_TroCD"/>
</dbReference>
<evidence type="ECO:0000256" key="9">
    <source>
        <dbReference type="ARBA" id="ARBA00073179"/>
    </source>
</evidence>
<accession>A0A7X2ZA13</accession>
<evidence type="ECO:0000256" key="11">
    <source>
        <dbReference type="SAM" id="Phobius"/>
    </source>
</evidence>
<evidence type="ECO:0000256" key="2">
    <source>
        <dbReference type="ARBA" id="ARBA00008034"/>
    </source>
</evidence>
<evidence type="ECO:0000256" key="4">
    <source>
        <dbReference type="ARBA" id="ARBA00022475"/>
    </source>
</evidence>
<dbReference type="SUPFAM" id="SSF81345">
    <property type="entry name" value="ABC transporter involved in vitamin B12 uptake, BtuC"/>
    <property type="match status" value="1"/>
</dbReference>